<evidence type="ECO:0000313" key="3">
    <source>
        <dbReference type="Proteomes" id="UP000231343"/>
    </source>
</evidence>
<reference evidence="2 3" key="1">
    <citation type="submission" date="2017-09" db="EMBL/GenBank/DDBJ databases">
        <title>Depth-based differentiation of microbial function through sediment-hosted aquifers and enrichment of novel symbionts in the deep terrestrial subsurface.</title>
        <authorList>
            <person name="Probst A.J."/>
            <person name="Ladd B."/>
            <person name="Jarett J.K."/>
            <person name="Geller-Mcgrath D.E."/>
            <person name="Sieber C.M."/>
            <person name="Emerson J.B."/>
            <person name="Anantharaman K."/>
            <person name="Thomas B.C."/>
            <person name="Malmstrom R."/>
            <person name="Stieglmeier M."/>
            <person name="Klingl A."/>
            <person name="Woyke T."/>
            <person name="Ryan C.M."/>
            <person name="Banfield J.F."/>
        </authorList>
    </citation>
    <scope>NUCLEOTIDE SEQUENCE [LARGE SCALE GENOMIC DNA]</scope>
    <source>
        <strain evidence="2">CG08_land_8_20_14_0_20_45_16</strain>
    </source>
</reference>
<protein>
    <recommendedName>
        <fullName evidence="4">Outer membrane lipoprotein carrier protein LolA</fullName>
    </recommendedName>
</protein>
<evidence type="ECO:0008006" key="4">
    <source>
        <dbReference type="Google" id="ProtNLM"/>
    </source>
</evidence>
<dbReference type="AlphaFoldDB" id="A0A2H0Y156"/>
<sequence length="236" mass="26397">MKKQWLFCFLIITLTCPASLAKLTPQQIVDKVTANFAKIQDAQLDFTLQYNLHLLGCTGTKKQTGVGYFQYPDKIKVLLDGVSYFAQGNKIRKIDKKGRRFYVHLINAPDLAPGFNPKLMAHNFDLSVAEEKPNEVILLGLPKPGVLKNVEKIYFYIDTQNYLLRRLNVIFFNKRLPGQIDIDYAKIAGVFVPTGLQGKSAVEAPGGFLVGLDLFLLSKDLKLNPGLPTSLFEAGF</sequence>
<dbReference type="Gene3D" id="2.50.20.10">
    <property type="entry name" value="Lipoprotein localisation LolA/LolB/LppX"/>
    <property type="match status" value="1"/>
</dbReference>
<evidence type="ECO:0000313" key="2">
    <source>
        <dbReference type="EMBL" id="PIS31272.1"/>
    </source>
</evidence>
<comment type="caution">
    <text evidence="2">The sequence shown here is derived from an EMBL/GenBank/DDBJ whole genome shotgun (WGS) entry which is preliminary data.</text>
</comment>
<feature type="signal peptide" evidence="1">
    <location>
        <begin position="1"/>
        <end position="21"/>
    </location>
</feature>
<keyword evidence="1" id="KW-0732">Signal</keyword>
<accession>A0A2H0Y156</accession>
<name>A0A2H0Y156_UNCSA</name>
<organism evidence="2 3">
    <name type="scientific">Candidatus Saganbacteria bacterium CG08_land_8_20_14_0_20_45_16</name>
    <dbReference type="NCBI Taxonomy" id="2014293"/>
    <lineage>
        <taxon>Bacteria</taxon>
        <taxon>Bacillati</taxon>
        <taxon>Saganbacteria</taxon>
    </lineage>
</organism>
<evidence type="ECO:0000256" key="1">
    <source>
        <dbReference type="SAM" id="SignalP"/>
    </source>
</evidence>
<feature type="chain" id="PRO_5013574372" description="Outer membrane lipoprotein carrier protein LolA" evidence="1">
    <location>
        <begin position="22"/>
        <end position="236"/>
    </location>
</feature>
<gene>
    <name evidence="2" type="ORF">COT42_01525</name>
</gene>
<proteinExistence type="predicted"/>
<dbReference type="EMBL" id="PEYM01000028">
    <property type="protein sequence ID" value="PIS31272.1"/>
    <property type="molecule type" value="Genomic_DNA"/>
</dbReference>
<dbReference type="Proteomes" id="UP000231343">
    <property type="component" value="Unassembled WGS sequence"/>
</dbReference>